<dbReference type="EMBL" id="NHTK01004844">
    <property type="protein sequence ID" value="PPQ84648.1"/>
    <property type="molecule type" value="Genomic_DNA"/>
</dbReference>
<dbReference type="GO" id="GO:0003676">
    <property type="term" value="F:nucleic acid binding"/>
    <property type="evidence" value="ECO:0007669"/>
    <property type="project" value="InterPro"/>
</dbReference>
<proteinExistence type="predicted"/>
<feature type="compositionally biased region" description="Polar residues" evidence="3">
    <location>
        <begin position="1"/>
        <end position="17"/>
    </location>
</feature>
<feature type="compositionally biased region" description="Polar residues" evidence="3">
    <location>
        <begin position="535"/>
        <end position="546"/>
    </location>
</feature>
<feature type="compositionally biased region" description="Basic and acidic residues" evidence="3">
    <location>
        <begin position="217"/>
        <end position="226"/>
    </location>
</feature>
<feature type="compositionally biased region" description="Basic residues" evidence="3">
    <location>
        <begin position="250"/>
        <end position="263"/>
    </location>
</feature>
<dbReference type="OrthoDB" id="3205788at2759"/>
<feature type="region of interest" description="Disordered" evidence="3">
    <location>
        <begin position="196"/>
        <end position="281"/>
    </location>
</feature>
<name>A0A409X1H5_9AGAR</name>
<dbReference type="InterPro" id="IPR036875">
    <property type="entry name" value="Znf_CCHC_sf"/>
</dbReference>
<organism evidence="5 6">
    <name type="scientific">Panaeolus cyanescens</name>
    <dbReference type="NCBI Taxonomy" id="181874"/>
    <lineage>
        <taxon>Eukaryota</taxon>
        <taxon>Fungi</taxon>
        <taxon>Dikarya</taxon>
        <taxon>Basidiomycota</taxon>
        <taxon>Agaricomycotina</taxon>
        <taxon>Agaricomycetes</taxon>
        <taxon>Agaricomycetidae</taxon>
        <taxon>Agaricales</taxon>
        <taxon>Agaricineae</taxon>
        <taxon>Galeropsidaceae</taxon>
        <taxon>Panaeolus</taxon>
    </lineage>
</organism>
<dbReference type="InterPro" id="IPR001878">
    <property type="entry name" value="Znf_CCHC"/>
</dbReference>
<evidence type="ECO:0000256" key="1">
    <source>
        <dbReference type="ARBA" id="ARBA00022664"/>
    </source>
</evidence>
<dbReference type="GO" id="GO:0008270">
    <property type="term" value="F:zinc ion binding"/>
    <property type="evidence" value="ECO:0007669"/>
    <property type="project" value="UniProtKB-KW"/>
</dbReference>
<feature type="region of interest" description="Disordered" evidence="3">
    <location>
        <begin position="494"/>
        <end position="572"/>
    </location>
</feature>
<dbReference type="Proteomes" id="UP000284842">
    <property type="component" value="Unassembled WGS sequence"/>
</dbReference>
<evidence type="ECO:0000259" key="4">
    <source>
        <dbReference type="PROSITE" id="PS50158"/>
    </source>
</evidence>
<feature type="non-terminal residue" evidence="5">
    <location>
        <position position="856"/>
    </location>
</feature>
<feature type="region of interest" description="Disordered" evidence="3">
    <location>
        <begin position="1"/>
        <end position="59"/>
    </location>
</feature>
<accession>A0A409X1H5</accession>
<feature type="compositionally biased region" description="Basic and acidic residues" evidence="3">
    <location>
        <begin position="552"/>
        <end position="572"/>
    </location>
</feature>
<feature type="compositionally biased region" description="Polar residues" evidence="3">
    <location>
        <begin position="30"/>
        <end position="40"/>
    </location>
</feature>
<feature type="compositionally biased region" description="Low complexity" evidence="3">
    <location>
        <begin position="344"/>
        <end position="369"/>
    </location>
</feature>
<dbReference type="PROSITE" id="PS50158">
    <property type="entry name" value="ZF_CCHC"/>
    <property type="match status" value="1"/>
</dbReference>
<dbReference type="SMART" id="SM00343">
    <property type="entry name" value="ZnF_C2HC"/>
    <property type="match status" value="1"/>
</dbReference>
<feature type="domain" description="CCHC-type" evidence="4">
    <location>
        <begin position="581"/>
        <end position="597"/>
    </location>
</feature>
<keyword evidence="2" id="KW-0863">Zinc-finger</keyword>
<dbReference type="Gene3D" id="4.10.60.10">
    <property type="entry name" value="Zinc finger, CCHC-type"/>
    <property type="match status" value="1"/>
</dbReference>
<feature type="compositionally biased region" description="Basic and acidic residues" evidence="3">
    <location>
        <begin position="501"/>
        <end position="512"/>
    </location>
</feature>
<feature type="compositionally biased region" description="Basic residues" evidence="3">
    <location>
        <begin position="374"/>
        <end position="397"/>
    </location>
</feature>
<keyword evidence="1" id="KW-0507">mRNA processing</keyword>
<feature type="region of interest" description="Disordered" evidence="3">
    <location>
        <begin position="297"/>
        <end position="411"/>
    </location>
</feature>
<protein>
    <recommendedName>
        <fullName evidence="4">CCHC-type domain-containing protein</fullName>
    </recommendedName>
</protein>
<keyword evidence="6" id="KW-1185">Reference proteome</keyword>
<evidence type="ECO:0000313" key="6">
    <source>
        <dbReference type="Proteomes" id="UP000284842"/>
    </source>
</evidence>
<dbReference type="InParanoid" id="A0A409X1H5"/>
<dbReference type="GO" id="GO:0006397">
    <property type="term" value="P:mRNA processing"/>
    <property type="evidence" value="ECO:0007669"/>
    <property type="project" value="UniProtKB-KW"/>
</dbReference>
<dbReference type="SUPFAM" id="SSF57756">
    <property type="entry name" value="Retrovirus zinc finger-like domains"/>
    <property type="match status" value="1"/>
</dbReference>
<feature type="compositionally biased region" description="Basic residues" evidence="3">
    <location>
        <begin position="513"/>
        <end position="528"/>
    </location>
</feature>
<keyword evidence="2" id="KW-0862">Zinc</keyword>
<dbReference type="AlphaFoldDB" id="A0A409X1H5"/>
<sequence length="856" mass="98224">MPSYNLRSQTRGNTNSADRSDTLDFPGTYTPAQRSHSPTPSFDAEEGLNLPPPAQPIRLVEFPPINDHAQGQGEAPIILSSPTTNKTYSSILDETPIRANRVRSHSEGSPRVRAVITPLTKEQVNTIKIAQSSLTRPQREAIAERRRRIEKAYHDYDKRKGKQVDPREWGAVNIPDNELNVEAQAQELDKLREAQEARNAAASKNKPVHKSGQGAHVPEDPSAEDRRRHRSATAPLSHEVENFIHQLPGGHKKRDRERAHKSHKDYNSKAAKPTKDNHTLLPSAHLDKKSYLGHALALKPKNGRKNKYISSSSSSEDDTSGDESSDPQDSDSESDESPSDGDDSSSNSSSDSSTDSESDTSSTSSSDSSDTGRRKGRSRKRKSKRSKKSRKNKKRSYLKPIAPEPYDGTPDPRRFHRFATLVTAYLEDGNVPRNRQALYFTTIGYTDKRERVNRLWHGFKPSIQKALWKDKLHPDTSKWNEVVRAAEINEIADSVMVNAGPERKADKHDRNHNEHRHRKDKRRHHDRKRRDSPNGRKTNTTPNFSSVKHKFQKWDNKKKLDRPKRKELSKEEMDELRAANKCFNCRDIGHQARHCPKKNSLPRPEQGSSSGHHTRNYNIEFDIKETERLRDLVDHEETLNVFGANMIGFDIIFTDDEVEPELQCDSIRIDDISEDEGCFKPFDDEFVDYREYIDPKDFLIYQDDPRFGPYMDDPLVAKAVAQLSHCRFYPGDEMYKSIRDSIVLRFKVFCSNEDGTMYSIFDELHDSVACISKRRLEDPDFNLTHWYWNYCAHAHGMAERDPEFPVQTIYIGDPYAFRAEQILASNRTYYPGELRSERRNHDDLTQFLVIPHEPEV</sequence>
<gene>
    <name evidence="5" type="ORF">CVT24_006990</name>
</gene>
<evidence type="ECO:0000256" key="2">
    <source>
        <dbReference type="PROSITE-ProRule" id="PRU00047"/>
    </source>
</evidence>
<keyword evidence="2" id="KW-0479">Metal-binding</keyword>
<comment type="caution">
    <text evidence="5">The sequence shown here is derived from an EMBL/GenBank/DDBJ whole genome shotgun (WGS) entry which is preliminary data.</text>
</comment>
<evidence type="ECO:0000256" key="3">
    <source>
        <dbReference type="SAM" id="MobiDB-lite"/>
    </source>
</evidence>
<evidence type="ECO:0000313" key="5">
    <source>
        <dbReference type="EMBL" id="PPQ84648.1"/>
    </source>
</evidence>
<feature type="compositionally biased region" description="Acidic residues" evidence="3">
    <location>
        <begin position="315"/>
        <end position="343"/>
    </location>
</feature>
<reference evidence="5 6" key="1">
    <citation type="journal article" date="2018" name="Evol. Lett.">
        <title>Horizontal gene cluster transfer increased hallucinogenic mushroom diversity.</title>
        <authorList>
            <person name="Reynolds H.T."/>
            <person name="Vijayakumar V."/>
            <person name="Gluck-Thaler E."/>
            <person name="Korotkin H.B."/>
            <person name="Matheny P.B."/>
            <person name="Slot J.C."/>
        </authorList>
    </citation>
    <scope>NUCLEOTIDE SEQUENCE [LARGE SCALE GENOMIC DNA]</scope>
    <source>
        <strain evidence="5 6">2629</strain>
    </source>
</reference>
<feature type="region of interest" description="Disordered" evidence="3">
    <location>
        <begin position="593"/>
        <end position="618"/>
    </location>
</feature>